<proteinExistence type="predicted"/>
<dbReference type="PANTHER" id="PTHR42083">
    <property type="entry name" value="MARVEL DOMAIN-CONTAINING PROTEIN"/>
    <property type="match status" value="1"/>
</dbReference>
<evidence type="ECO:0000313" key="8">
    <source>
        <dbReference type="Proteomes" id="UP000324767"/>
    </source>
</evidence>
<evidence type="ECO:0000256" key="5">
    <source>
        <dbReference type="SAM" id="Phobius"/>
    </source>
</evidence>
<keyword evidence="7" id="KW-0328">Glycosyltransferase</keyword>
<evidence type="ECO:0000313" key="7">
    <source>
        <dbReference type="EMBL" id="KAA6414199.1"/>
    </source>
</evidence>
<dbReference type="GO" id="GO:0016757">
    <property type="term" value="F:glycosyltransferase activity"/>
    <property type="evidence" value="ECO:0007669"/>
    <property type="project" value="UniProtKB-KW"/>
</dbReference>
<protein>
    <submittedName>
        <fullName evidence="7">Uracil phosphoribosyltransferase</fullName>
    </submittedName>
</protein>
<feature type="domain" description="MARVEL" evidence="6">
    <location>
        <begin position="19"/>
        <end position="138"/>
    </location>
</feature>
<keyword evidence="2 5" id="KW-0812">Transmembrane</keyword>
<keyword evidence="7" id="KW-0808">Transferase</keyword>
<feature type="transmembrane region" description="Helical" evidence="5">
    <location>
        <begin position="56"/>
        <end position="75"/>
    </location>
</feature>
<dbReference type="Pfam" id="PF01284">
    <property type="entry name" value="MARVEL"/>
    <property type="match status" value="1"/>
</dbReference>
<keyword evidence="4 5" id="KW-0472">Membrane</keyword>
<evidence type="ECO:0000256" key="4">
    <source>
        <dbReference type="ARBA" id="ARBA00023136"/>
    </source>
</evidence>
<dbReference type="AlphaFoldDB" id="A0A5M8PYS7"/>
<comment type="subcellular location">
    <subcellularLocation>
        <location evidence="1">Membrane</location>
        <topology evidence="1">Multi-pass membrane protein</topology>
    </subcellularLocation>
</comment>
<organism evidence="7 8">
    <name type="scientific">Lasallia pustulata</name>
    <dbReference type="NCBI Taxonomy" id="136370"/>
    <lineage>
        <taxon>Eukaryota</taxon>
        <taxon>Fungi</taxon>
        <taxon>Dikarya</taxon>
        <taxon>Ascomycota</taxon>
        <taxon>Pezizomycotina</taxon>
        <taxon>Lecanoromycetes</taxon>
        <taxon>OSLEUM clade</taxon>
        <taxon>Umbilicariomycetidae</taxon>
        <taxon>Umbilicariales</taxon>
        <taxon>Umbilicariaceae</taxon>
        <taxon>Lasallia</taxon>
    </lineage>
</organism>
<feature type="transmembrane region" description="Helical" evidence="5">
    <location>
        <begin position="122"/>
        <end position="145"/>
    </location>
</feature>
<reference evidence="7 8" key="1">
    <citation type="submission" date="2019-09" db="EMBL/GenBank/DDBJ databases">
        <title>The hologenome of the rock-dwelling lichen Lasallia pustulata.</title>
        <authorList>
            <person name="Greshake Tzovaras B."/>
            <person name="Segers F."/>
            <person name="Bicker A."/>
            <person name="Dal Grande F."/>
            <person name="Otte J."/>
            <person name="Hankeln T."/>
            <person name="Schmitt I."/>
            <person name="Ebersberger I."/>
        </authorList>
    </citation>
    <scope>NUCLEOTIDE SEQUENCE [LARGE SCALE GENOMIC DNA]</scope>
    <source>
        <strain evidence="7">A1-1</strain>
    </source>
</reference>
<feature type="transmembrane region" description="Helical" evidence="5">
    <location>
        <begin position="81"/>
        <end position="101"/>
    </location>
</feature>
<dbReference type="InterPro" id="IPR008253">
    <property type="entry name" value="Marvel"/>
</dbReference>
<evidence type="ECO:0000256" key="2">
    <source>
        <dbReference type="ARBA" id="ARBA00022692"/>
    </source>
</evidence>
<dbReference type="Proteomes" id="UP000324767">
    <property type="component" value="Unassembled WGS sequence"/>
</dbReference>
<feature type="transmembrane region" description="Helical" evidence="5">
    <location>
        <begin position="14"/>
        <end position="35"/>
    </location>
</feature>
<dbReference type="GO" id="GO:0016020">
    <property type="term" value="C:membrane"/>
    <property type="evidence" value="ECO:0007669"/>
    <property type="project" value="UniProtKB-SubCell"/>
</dbReference>
<name>A0A5M8PYS7_9LECA</name>
<evidence type="ECO:0000256" key="3">
    <source>
        <dbReference type="ARBA" id="ARBA00022989"/>
    </source>
</evidence>
<evidence type="ECO:0000256" key="1">
    <source>
        <dbReference type="ARBA" id="ARBA00004141"/>
    </source>
</evidence>
<dbReference type="EMBL" id="VXIT01000003">
    <property type="protein sequence ID" value="KAA6414199.1"/>
    <property type="molecule type" value="Genomic_DNA"/>
</dbReference>
<dbReference type="OrthoDB" id="5363290at2759"/>
<keyword evidence="3 5" id="KW-1133">Transmembrane helix</keyword>
<comment type="caution">
    <text evidence="7">The sequence shown here is derived from an EMBL/GenBank/DDBJ whole genome shotgun (WGS) entry which is preliminary data.</text>
</comment>
<sequence>MAFKDRVASSSGSFVTWILHAILRFLQFVLALTVAGLYGAQLDDQRKHGGHGDSRWIYAEVVAALSAVTCILYMIPLVRSYLFFAWDLILFILWVALFGLFGKLYIKKNAHHDSSVQKMKNAVWVDLINMLLWLLSAAYGAVLFFRHRTHKSLFTGRADV</sequence>
<dbReference type="PANTHER" id="PTHR42083:SF1">
    <property type="entry name" value="MARVEL DOMAIN-CONTAINING PROTEIN"/>
    <property type="match status" value="1"/>
</dbReference>
<accession>A0A5M8PYS7</accession>
<gene>
    <name evidence="7" type="ORF">FRX48_02561</name>
</gene>
<evidence type="ECO:0000259" key="6">
    <source>
        <dbReference type="Pfam" id="PF01284"/>
    </source>
</evidence>